<gene>
    <name evidence="1" type="ORF">SteCoe_32649</name>
</gene>
<keyword evidence="2" id="KW-1185">Reference proteome</keyword>
<evidence type="ECO:0000313" key="2">
    <source>
        <dbReference type="Proteomes" id="UP000187209"/>
    </source>
</evidence>
<evidence type="ECO:0000313" key="1">
    <source>
        <dbReference type="EMBL" id="OMJ69584.1"/>
    </source>
</evidence>
<dbReference type="InterPro" id="IPR014752">
    <property type="entry name" value="Arrestin-like_C"/>
</dbReference>
<sequence length="374" mass="42757">MEKHTNQNSEQIKYPTSHFDNDYLSGPIKNYIFIVLDCYSYVSGENATGEVCLNIIKNVPLASLKIVVKSVETVIVYDKVIKVAPLVEERSEVFNIEEILQTWDALQPGHYIFPFSFKVPFYAPATLNFSGEDSSGHYLKAEIFYHISAKLLSNHKETSQVHSRIITIKNRDSLSKPTSSMEISSIVPSCCFTSRGTTKLHLHIKNSEHSSINSEVKFNLEPDNSLCQVPVNHVTALVFSDITLSTRKGNFHSAKIISKIERAAWINSHSNRVYEKDFDYAVELKGFSEELNPSSNLTPLISCRYFVEMRVFYDVVFNRRPVVVRIPFHVNPHVFYGKEEVLLPLDWDPLEAPICYFAPEMKNMLYVEERDSVV</sequence>
<dbReference type="EMBL" id="MPUH01001180">
    <property type="protein sequence ID" value="OMJ69584.1"/>
    <property type="molecule type" value="Genomic_DNA"/>
</dbReference>
<accession>A0A1R2AYG7</accession>
<dbReference type="SUPFAM" id="SSF81296">
    <property type="entry name" value="E set domains"/>
    <property type="match status" value="1"/>
</dbReference>
<reference evidence="1 2" key="1">
    <citation type="submission" date="2016-11" db="EMBL/GenBank/DDBJ databases">
        <title>The macronuclear genome of Stentor coeruleus: a giant cell with tiny introns.</title>
        <authorList>
            <person name="Slabodnick M."/>
            <person name="Ruby J.G."/>
            <person name="Reiff S.B."/>
            <person name="Swart E.C."/>
            <person name="Gosai S."/>
            <person name="Prabakaran S."/>
            <person name="Witkowska E."/>
            <person name="Larue G.E."/>
            <person name="Fisher S."/>
            <person name="Freeman R.M."/>
            <person name="Gunawardena J."/>
            <person name="Chu W."/>
            <person name="Stover N.A."/>
            <person name="Gregory B.D."/>
            <person name="Nowacki M."/>
            <person name="Derisi J."/>
            <person name="Roy S.W."/>
            <person name="Marshall W.F."/>
            <person name="Sood P."/>
        </authorList>
    </citation>
    <scope>NUCLEOTIDE SEQUENCE [LARGE SCALE GENOMIC DNA]</scope>
    <source>
        <strain evidence="1">WM001</strain>
    </source>
</reference>
<evidence type="ECO:0008006" key="3">
    <source>
        <dbReference type="Google" id="ProtNLM"/>
    </source>
</evidence>
<dbReference type="Proteomes" id="UP000187209">
    <property type="component" value="Unassembled WGS sequence"/>
</dbReference>
<dbReference type="OrthoDB" id="290614at2759"/>
<organism evidence="1 2">
    <name type="scientific">Stentor coeruleus</name>
    <dbReference type="NCBI Taxonomy" id="5963"/>
    <lineage>
        <taxon>Eukaryota</taxon>
        <taxon>Sar</taxon>
        <taxon>Alveolata</taxon>
        <taxon>Ciliophora</taxon>
        <taxon>Postciliodesmatophora</taxon>
        <taxon>Heterotrichea</taxon>
        <taxon>Heterotrichida</taxon>
        <taxon>Stentoridae</taxon>
        <taxon>Stentor</taxon>
    </lineage>
</organism>
<proteinExistence type="predicted"/>
<dbReference type="InterPro" id="IPR014756">
    <property type="entry name" value="Ig_E-set"/>
</dbReference>
<protein>
    <recommendedName>
        <fullName evidence="3">Arrestin-like N-terminal domain-containing protein</fullName>
    </recommendedName>
</protein>
<comment type="caution">
    <text evidence="1">The sequence shown here is derived from an EMBL/GenBank/DDBJ whole genome shotgun (WGS) entry which is preliminary data.</text>
</comment>
<name>A0A1R2AYG7_9CILI</name>
<dbReference type="Gene3D" id="2.60.40.640">
    <property type="match status" value="1"/>
</dbReference>
<dbReference type="AlphaFoldDB" id="A0A1R2AYG7"/>